<protein>
    <submittedName>
        <fullName evidence="3">Putative endonuclease</fullName>
    </submittedName>
</protein>
<dbReference type="SUPFAM" id="SSF82771">
    <property type="entry name" value="GIY-YIG endonuclease"/>
    <property type="match status" value="1"/>
</dbReference>
<evidence type="ECO:0000256" key="1">
    <source>
        <dbReference type="ARBA" id="ARBA00007435"/>
    </source>
</evidence>
<dbReference type="InterPro" id="IPR050190">
    <property type="entry name" value="UPF0213_domain"/>
</dbReference>
<comment type="similarity">
    <text evidence="1">Belongs to the UPF0213 family.</text>
</comment>
<dbReference type="Gene3D" id="3.40.1440.10">
    <property type="entry name" value="GIY-YIG endonuclease"/>
    <property type="match status" value="1"/>
</dbReference>
<dbReference type="Pfam" id="PF01541">
    <property type="entry name" value="GIY-YIG"/>
    <property type="match status" value="1"/>
</dbReference>
<sequence>MWAFLIFSTFSMKEFYVYAIKSLERNYIYVGMTDNPERRFDEHNSGKGKATKPYAPFRMIFLEKVGPREAARKREKYLKSGVGKEFLRNLI</sequence>
<organism evidence="3 4">
    <name type="scientific">Algoriphagus aquaeductus</name>
    <dbReference type="NCBI Taxonomy" id="475299"/>
    <lineage>
        <taxon>Bacteria</taxon>
        <taxon>Pseudomonadati</taxon>
        <taxon>Bacteroidota</taxon>
        <taxon>Cytophagia</taxon>
        <taxon>Cytophagales</taxon>
        <taxon>Cyclobacteriaceae</taxon>
        <taxon>Algoriphagus</taxon>
    </lineage>
</organism>
<keyword evidence="3" id="KW-0540">Nuclease</keyword>
<accession>A0A326RTU1</accession>
<name>A0A326RTU1_9BACT</name>
<comment type="caution">
    <text evidence="3">The sequence shown here is derived from an EMBL/GenBank/DDBJ whole genome shotgun (WGS) entry which is preliminary data.</text>
</comment>
<feature type="domain" description="GIY-YIG" evidence="2">
    <location>
        <begin position="13"/>
        <end position="88"/>
    </location>
</feature>
<dbReference type="InterPro" id="IPR000305">
    <property type="entry name" value="GIY-YIG_endonuc"/>
</dbReference>
<gene>
    <name evidence="3" type="ORF">CLV31_104295</name>
</gene>
<keyword evidence="3" id="KW-0378">Hydrolase</keyword>
<dbReference type="EMBL" id="QKTX01000004">
    <property type="protein sequence ID" value="PZV84641.1"/>
    <property type="molecule type" value="Genomic_DNA"/>
</dbReference>
<dbReference type="AlphaFoldDB" id="A0A326RTU1"/>
<dbReference type="GO" id="GO:0004519">
    <property type="term" value="F:endonuclease activity"/>
    <property type="evidence" value="ECO:0007669"/>
    <property type="project" value="UniProtKB-KW"/>
</dbReference>
<proteinExistence type="inferred from homology"/>
<dbReference type="InterPro" id="IPR035901">
    <property type="entry name" value="GIY-YIG_endonuc_sf"/>
</dbReference>
<evidence type="ECO:0000313" key="3">
    <source>
        <dbReference type="EMBL" id="PZV84641.1"/>
    </source>
</evidence>
<dbReference type="Proteomes" id="UP000248917">
    <property type="component" value="Unassembled WGS sequence"/>
</dbReference>
<evidence type="ECO:0000259" key="2">
    <source>
        <dbReference type="PROSITE" id="PS50164"/>
    </source>
</evidence>
<evidence type="ECO:0000313" key="4">
    <source>
        <dbReference type="Proteomes" id="UP000248917"/>
    </source>
</evidence>
<reference evidence="3 4" key="1">
    <citation type="submission" date="2018-06" db="EMBL/GenBank/DDBJ databases">
        <title>Genomic Encyclopedia of Archaeal and Bacterial Type Strains, Phase II (KMG-II): from individual species to whole genera.</title>
        <authorList>
            <person name="Goeker M."/>
        </authorList>
    </citation>
    <scope>NUCLEOTIDE SEQUENCE [LARGE SCALE GENOMIC DNA]</scope>
    <source>
        <strain evidence="3 4">T4</strain>
    </source>
</reference>
<keyword evidence="4" id="KW-1185">Reference proteome</keyword>
<dbReference type="PANTHER" id="PTHR34477:SF1">
    <property type="entry name" value="UPF0213 PROTEIN YHBQ"/>
    <property type="match status" value="1"/>
</dbReference>
<dbReference type="PANTHER" id="PTHR34477">
    <property type="entry name" value="UPF0213 PROTEIN YHBQ"/>
    <property type="match status" value="1"/>
</dbReference>
<keyword evidence="3" id="KW-0255">Endonuclease</keyword>
<dbReference type="PROSITE" id="PS50164">
    <property type="entry name" value="GIY_YIG"/>
    <property type="match status" value="1"/>
</dbReference>
<dbReference type="CDD" id="cd10449">
    <property type="entry name" value="GIY-YIG_SLX1_like"/>
    <property type="match status" value="1"/>
</dbReference>